<evidence type="ECO:0000313" key="3">
    <source>
        <dbReference type="Proteomes" id="UP001352223"/>
    </source>
</evidence>
<proteinExistence type="predicted"/>
<organism evidence="2 3">
    <name type="scientific">Streptomyces kunmingensis</name>
    <dbReference type="NCBI Taxonomy" id="68225"/>
    <lineage>
        <taxon>Bacteria</taxon>
        <taxon>Bacillati</taxon>
        <taxon>Actinomycetota</taxon>
        <taxon>Actinomycetes</taxon>
        <taxon>Kitasatosporales</taxon>
        <taxon>Streptomycetaceae</taxon>
        <taxon>Streptomyces</taxon>
    </lineage>
</organism>
<sequence length="58" mass="6151">MHIRSRTALLAASGVSSVLLVIMGLIVVLGLTAVFVGGKSWSDEKRSRQPARRVSTTA</sequence>
<protein>
    <submittedName>
        <fullName evidence="2">Uncharacterized protein</fullName>
    </submittedName>
</protein>
<keyword evidence="3" id="KW-1185">Reference proteome</keyword>
<feature type="transmembrane region" description="Helical" evidence="1">
    <location>
        <begin position="7"/>
        <end position="36"/>
    </location>
</feature>
<evidence type="ECO:0000313" key="2">
    <source>
        <dbReference type="EMBL" id="MEB3967126.1"/>
    </source>
</evidence>
<comment type="caution">
    <text evidence="2">The sequence shown here is derived from an EMBL/GenBank/DDBJ whole genome shotgun (WGS) entry which is preliminary data.</text>
</comment>
<accession>A0ABU6CT17</accession>
<dbReference type="RefSeq" id="WP_324777089.1">
    <property type="nucleotide sequence ID" value="NZ_BAAATS010000016.1"/>
</dbReference>
<dbReference type="EMBL" id="JAOZYB010000376">
    <property type="protein sequence ID" value="MEB3967126.1"/>
    <property type="molecule type" value="Genomic_DNA"/>
</dbReference>
<keyword evidence="1" id="KW-0472">Membrane</keyword>
<keyword evidence="1" id="KW-1133">Transmembrane helix</keyword>
<reference evidence="2 3" key="1">
    <citation type="submission" date="2022-10" db="EMBL/GenBank/DDBJ databases">
        <authorList>
            <person name="Xie J."/>
            <person name="Shen N."/>
        </authorList>
    </citation>
    <scope>NUCLEOTIDE SEQUENCE [LARGE SCALE GENOMIC DNA]</scope>
    <source>
        <strain evidence="2 3">DSM 41681</strain>
    </source>
</reference>
<evidence type="ECO:0000256" key="1">
    <source>
        <dbReference type="SAM" id="Phobius"/>
    </source>
</evidence>
<gene>
    <name evidence="2" type="ORF">OKJ48_43865</name>
</gene>
<dbReference type="Proteomes" id="UP001352223">
    <property type="component" value="Unassembled WGS sequence"/>
</dbReference>
<name>A0ABU6CT17_9ACTN</name>
<keyword evidence="1" id="KW-0812">Transmembrane</keyword>